<sequence>MAPQLRTREIASMNNDACGFSGLWYVVTDTGYAIYERISIVIGFIFARLRSKLSRIPYLGIVQVTFVWRAAPAERT</sequence>
<dbReference type="Proteomes" id="UP000789524">
    <property type="component" value="Unassembled WGS sequence"/>
</dbReference>
<dbReference type="AlphaFoldDB" id="A0A8J2QKY2"/>
<name>A0A8J2QKY2_9NEOP</name>
<accession>A0A8J2QKY2</accession>
<protein>
    <submittedName>
        <fullName evidence="1">(African queen) hypothetical protein</fullName>
    </submittedName>
</protein>
<reference evidence="1" key="1">
    <citation type="submission" date="2021-09" db="EMBL/GenBank/DDBJ databases">
        <authorList>
            <person name="Martin H S."/>
        </authorList>
    </citation>
    <scope>NUCLEOTIDE SEQUENCE</scope>
</reference>
<comment type="caution">
    <text evidence="1">The sequence shown here is derived from an EMBL/GenBank/DDBJ whole genome shotgun (WGS) entry which is preliminary data.</text>
</comment>
<proteinExistence type="predicted"/>
<evidence type="ECO:0000313" key="1">
    <source>
        <dbReference type="EMBL" id="CAG9565114.1"/>
    </source>
</evidence>
<dbReference type="EMBL" id="CAKASE010000053">
    <property type="protein sequence ID" value="CAG9565114.1"/>
    <property type="molecule type" value="Genomic_DNA"/>
</dbReference>
<organism evidence="1 2">
    <name type="scientific">Danaus chrysippus</name>
    <name type="common">African queen</name>
    <dbReference type="NCBI Taxonomy" id="151541"/>
    <lineage>
        <taxon>Eukaryota</taxon>
        <taxon>Metazoa</taxon>
        <taxon>Ecdysozoa</taxon>
        <taxon>Arthropoda</taxon>
        <taxon>Hexapoda</taxon>
        <taxon>Insecta</taxon>
        <taxon>Pterygota</taxon>
        <taxon>Neoptera</taxon>
        <taxon>Endopterygota</taxon>
        <taxon>Lepidoptera</taxon>
        <taxon>Glossata</taxon>
        <taxon>Ditrysia</taxon>
        <taxon>Papilionoidea</taxon>
        <taxon>Nymphalidae</taxon>
        <taxon>Danainae</taxon>
        <taxon>Danaini</taxon>
        <taxon>Danaina</taxon>
        <taxon>Danaus</taxon>
        <taxon>Anosia</taxon>
    </lineage>
</organism>
<keyword evidence="2" id="KW-1185">Reference proteome</keyword>
<evidence type="ECO:0000313" key="2">
    <source>
        <dbReference type="Proteomes" id="UP000789524"/>
    </source>
</evidence>
<gene>
    <name evidence="1" type="ORF">DCHRY22_LOCUS6020</name>
</gene>